<dbReference type="Gene3D" id="3.40.50.1820">
    <property type="entry name" value="alpha/beta hydrolase"/>
    <property type="match status" value="1"/>
</dbReference>
<dbReference type="RefSeq" id="WP_066977183.1">
    <property type="nucleotide sequence ID" value="NZ_LUUI01000026.1"/>
</dbReference>
<dbReference type="InterPro" id="IPR029058">
    <property type="entry name" value="AB_hydrolase_fold"/>
</dbReference>
<dbReference type="STRING" id="980561.A1359_20155"/>
<dbReference type="EMBL" id="LUUI01000026">
    <property type="protein sequence ID" value="OAI20912.1"/>
    <property type="molecule type" value="Genomic_DNA"/>
</dbReference>
<gene>
    <name evidence="1" type="ORF">A1359_20155</name>
</gene>
<sequence length="281" mass="32680">MLFRTQPETVARIRYGEEDVSTQSVFQYIEHDPILVSDLAILSAEIYYRDEGIDIPQEMPEKFLHWDKLENLNPPPPPEKIWHVGGLGMEVWSTSHLNDTIAVLVFRGTRGIKKWQDWFANCRWLTKYIPFTWDQYDETHHVAQYIVQAIKKSFGDDVQIFSAGHSLGGGLAQHAGYSVQAIKTIYVFNTSPLTGFYSIPKSEREANAMDMRILRFYEHGEILAYFRLIMRFFYTLSYKNPSITELRFNFDRWDHFVKQHGMGKFALGLKKIAKTASNARP</sequence>
<reference evidence="1 2" key="1">
    <citation type="submission" date="2016-03" db="EMBL/GenBank/DDBJ databases">
        <authorList>
            <person name="Ploux O."/>
        </authorList>
    </citation>
    <scope>NUCLEOTIDE SEQUENCE [LARGE SCALE GENOMIC DNA]</scope>
    <source>
        <strain evidence="1 2">R-45370</strain>
    </source>
</reference>
<dbReference type="OrthoDB" id="9762420at2"/>
<dbReference type="SUPFAM" id="SSF53474">
    <property type="entry name" value="alpha/beta-Hydrolases"/>
    <property type="match status" value="1"/>
</dbReference>
<dbReference type="Proteomes" id="UP000078476">
    <property type="component" value="Unassembled WGS sequence"/>
</dbReference>
<name>A0A177NSS5_9GAMM</name>
<dbReference type="Pfam" id="PF26363">
    <property type="entry name" value="Phospholipase-like"/>
    <property type="match status" value="1"/>
</dbReference>
<accession>A0A177NSS5</accession>
<evidence type="ECO:0008006" key="3">
    <source>
        <dbReference type="Google" id="ProtNLM"/>
    </source>
</evidence>
<proteinExistence type="predicted"/>
<dbReference type="AlphaFoldDB" id="A0A177NSS5"/>
<evidence type="ECO:0000313" key="1">
    <source>
        <dbReference type="EMBL" id="OAI20912.1"/>
    </source>
</evidence>
<protein>
    <recommendedName>
        <fullName evidence="3">Fungal lipase-like domain-containing protein</fullName>
    </recommendedName>
</protein>
<comment type="caution">
    <text evidence="1">The sequence shown here is derived from an EMBL/GenBank/DDBJ whole genome shotgun (WGS) entry which is preliminary data.</text>
</comment>
<evidence type="ECO:0000313" key="2">
    <source>
        <dbReference type="Proteomes" id="UP000078476"/>
    </source>
</evidence>
<keyword evidence="2" id="KW-1185">Reference proteome</keyword>
<organism evidence="1 2">
    <name type="scientific">Methylomonas lenta</name>
    <dbReference type="NCBI Taxonomy" id="980561"/>
    <lineage>
        <taxon>Bacteria</taxon>
        <taxon>Pseudomonadati</taxon>
        <taxon>Pseudomonadota</taxon>
        <taxon>Gammaproteobacteria</taxon>
        <taxon>Methylococcales</taxon>
        <taxon>Methylococcaceae</taxon>
        <taxon>Methylomonas</taxon>
    </lineage>
</organism>